<evidence type="ECO:0000256" key="2">
    <source>
        <dbReference type="PROSITE-ProRule" id="PRU00984"/>
    </source>
</evidence>
<dbReference type="AlphaFoldDB" id="A0A914MPH8"/>
<evidence type="ECO:0000313" key="6">
    <source>
        <dbReference type="Proteomes" id="UP000887563"/>
    </source>
</evidence>
<feature type="chain" id="PRO_5037757159" evidence="4">
    <location>
        <begin position="24"/>
        <end position="577"/>
    </location>
</feature>
<name>A0A914MPH8_MELIC</name>
<dbReference type="PROSITE" id="PS51651">
    <property type="entry name" value="DOCKER"/>
    <property type="match status" value="1"/>
</dbReference>
<evidence type="ECO:0000259" key="5">
    <source>
        <dbReference type="PROSITE" id="PS51651"/>
    </source>
</evidence>
<dbReference type="Gene3D" id="1.20.58.740">
    <property type="match status" value="1"/>
</dbReference>
<keyword evidence="4" id="KW-0732">Signal</keyword>
<dbReference type="GO" id="GO:0005085">
    <property type="term" value="F:guanyl-nucleotide exchange factor activity"/>
    <property type="evidence" value="ECO:0007669"/>
    <property type="project" value="UniProtKB-KW"/>
</dbReference>
<accession>A0A914MPH8</accession>
<dbReference type="InterPro" id="IPR046769">
    <property type="entry name" value="DOCKER_Lobe_A"/>
</dbReference>
<evidence type="ECO:0000256" key="1">
    <source>
        <dbReference type="ARBA" id="ARBA00022658"/>
    </source>
</evidence>
<feature type="compositionally biased region" description="Low complexity" evidence="3">
    <location>
        <begin position="291"/>
        <end position="325"/>
    </location>
</feature>
<keyword evidence="1" id="KW-0344">Guanine-nucleotide releasing factor</keyword>
<feature type="region of interest" description="Disordered" evidence="3">
    <location>
        <begin position="288"/>
        <end position="325"/>
    </location>
</feature>
<feature type="signal peptide" evidence="4">
    <location>
        <begin position="1"/>
        <end position="23"/>
    </location>
</feature>
<evidence type="ECO:0000256" key="3">
    <source>
        <dbReference type="SAM" id="MobiDB-lite"/>
    </source>
</evidence>
<dbReference type="InterPro" id="IPR026791">
    <property type="entry name" value="DOCK"/>
</dbReference>
<dbReference type="InterPro" id="IPR027357">
    <property type="entry name" value="DOCKER_dom"/>
</dbReference>
<organism evidence="6 7">
    <name type="scientific">Meloidogyne incognita</name>
    <name type="common">Southern root-knot nematode worm</name>
    <name type="synonym">Oxyuris incognita</name>
    <dbReference type="NCBI Taxonomy" id="6306"/>
    <lineage>
        <taxon>Eukaryota</taxon>
        <taxon>Metazoa</taxon>
        <taxon>Ecdysozoa</taxon>
        <taxon>Nematoda</taxon>
        <taxon>Chromadorea</taxon>
        <taxon>Rhabditida</taxon>
        <taxon>Tylenchina</taxon>
        <taxon>Tylenchomorpha</taxon>
        <taxon>Tylenchoidea</taxon>
        <taxon>Meloidogynidae</taxon>
        <taxon>Meloidogyninae</taxon>
        <taxon>Meloidogyne</taxon>
        <taxon>Meloidogyne incognita group</taxon>
    </lineage>
</organism>
<protein>
    <submittedName>
        <fullName evidence="7">DOCKER domain-containing protein</fullName>
    </submittedName>
</protein>
<dbReference type="WBParaSite" id="Minc3s02158g28602">
    <property type="protein sequence ID" value="Minc3s02158g28602"/>
    <property type="gene ID" value="Minc3s02158g28602"/>
</dbReference>
<dbReference type="Gene3D" id="1.25.40.410">
    <property type="match status" value="1"/>
</dbReference>
<dbReference type="InterPro" id="IPR043162">
    <property type="entry name" value="DOCK_C_lobe_C"/>
</dbReference>
<dbReference type="GO" id="GO:0007264">
    <property type="term" value="P:small GTPase-mediated signal transduction"/>
    <property type="evidence" value="ECO:0007669"/>
    <property type="project" value="InterPro"/>
</dbReference>
<dbReference type="InterPro" id="IPR046773">
    <property type="entry name" value="DOCKER_Lobe_C"/>
</dbReference>
<evidence type="ECO:0000313" key="7">
    <source>
        <dbReference type="WBParaSite" id="Minc3s02158g28602"/>
    </source>
</evidence>
<keyword evidence="6" id="KW-1185">Reference proteome</keyword>
<dbReference type="InterPro" id="IPR043161">
    <property type="entry name" value="DOCK_C_lobe_A"/>
</dbReference>
<reference evidence="7" key="1">
    <citation type="submission" date="2022-11" db="UniProtKB">
        <authorList>
            <consortium name="WormBaseParasite"/>
        </authorList>
    </citation>
    <scope>IDENTIFICATION</scope>
</reference>
<dbReference type="Proteomes" id="UP000887563">
    <property type="component" value="Unplaced"/>
</dbReference>
<dbReference type="Pfam" id="PF06920">
    <property type="entry name" value="DHR-2_Lobe_A"/>
    <property type="match status" value="1"/>
</dbReference>
<feature type="domain" description="DOCKER" evidence="5">
    <location>
        <begin position="58"/>
        <end position="535"/>
    </location>
</feature>
<evidence type="ECO:0000256" key="4">
    <source>
        <dbReference type="SAM" id="SignalP"/>
    </source>
</evidence>
<comment type="similarity">
    <text evidence="2">Belongs to the DOCK family.</text>
</comment>
<dbReference type="Pfam" id="PF20421">
    <property type="entry name" value="DHR-2_Lobe_C"/>
    <property type="match status" value="1"/>
</dbReference>
<sequence length="577" mass="64757">MINNNPLIPLLLLLLHFFERAVLELVKQLRGVLEATRAITDMINNPIQMADLHVQLADSYRGSAALRSEFFDALSNIHITEGWYSEAAVCQAHSLAIIGKELQAKSLIAQTDWSLLDILNKQIAIEEELFSSATVGNTQLGGFTITTRKVDDLVRTLLLSERYEAIGPIYRLSVPIFEKQLDFKYLVGIYAELQQACSRAAEIKLNSKRHLGSYFKVVFHGESHFCDEHKTEWVYREPKLTSLAEACDHMVESVRLALGHDRVQVLNDKSIDEANLDPSTAFIQVAYIEPSTSPNNSKNKNTSTKSSSNIDSSSTSQSTSENSLTNEEKIDLMAYNSHTNIWTFIQEEKLIDNNVDENEQEMARTALRRLILTVESPFPNTRRRQKIVQTEENILSPLELACECLIFKAGQIRRILTAADIPRSHYGIHDKETLKRLDLKQLQLFLQGSVSPTVNAGLLAYAESFTSPAQKQRYGKNGIGRLVVAFKTLIAELDVALRVNEAALAGDRVEYQSMLRQSFDGMLERLSMFFEGEKFLQKPGESDSDDTLSLGVFGRIERTDSSAAEMHIFDSISGLNG</sequence>
<dbReference type="PANTHER" id="PTHR23317:SF26">
    <property type="entry name" value="ZIZIMIN, ISOFORM K"/>
    <property type="match status" value="1"/>
</dbReference>
<dbReference type="PANTHER" id="PTHR23317">
    <property type="entry name" value="DEDICATOR OF CYTOKINESIS DOCK"/>
    <property type="match status" value="1"/>
</dbReference>
<proteinExistence type="inferred from homology"/>